<dbReference type="SMART" id="SM00850">
    <property type="entry name" value="LytTR"/>
    <property type="match status" value="1"/>
</dbReference>
<dbReference type="SMART" id="SM00448">
    <property type="entry name" value="REC"/>
    <property type="match status" value="1"/>
</dbReference>
<keyword evidence="1" id="KW-0597">Phosphoprotein</keyword>
<evidence type="ECO:0000313" key="5">
    <source>
        <dbReference type="Proteomes" id="UP001597508"/>
    </source>
</evidence>
<feature type="domain" description="Response regulatory" evidence="2">
    <location>
        <begin position="2"/>
        <end position="116"/>
    </location>
</feature>
<organism evidence="4 5">
    <name type="scientific">Pseudotenacibaculum haliotis</name>
    <dbReference type="NCBI Taxonomy" id="1862138"/>
    <lineage>
        <taxon>Bacteria</taxon>
        <taxon>Pseudomonadati</taxon>
        <taxon>Bacteroidota</taxon>
        <taxon>Flavobacteriia</taxon>
        <taxon>Flavobacteriales</taxon>
        <taxon>Flavobacteriaceae</taxon>
        <taxon>Pseudotenacibaculum</taxon>
    </lineage>
</organism>
<dbReference type="InterPro" id="IPR007492">
    <property type="entry name" value="LytTR_DNA-bd_dom"/>
</dbReference>
<keyword evidence="5" id="KW-1185">Reference proteome</keyword>
<protein>
    <submittedName>
        <fullName evidence="4">LytR/AlgR family response regulator transcription factor</fullName>
    </submittedName>
</protein>
<sequence length="252" mass="29327">MKVVIIEDEHLAAEKLERYLKKFDSNIEVVAQQVSIEASVEWFRNHPDDFDVAFMDIQLTDGLSFEIFHQVKINKPVVFTTAFDEYAIDAFKVNSVDYVLKPITFTDISKAMNKLKSLQTIFGVQEAIEEAEKMIGKKKLKDRFLVKLGNHIHSIKTNEIALFYAEGRTVYLITNENKKFILDYKLEDLTNVLDATEFFRVNRTFIININTIQDVVVYSNNRLKVTPKVRVEKEIVVSREKVSTFKKWFEGN</sequence>
<accession>A0ABW5LT50</accession>
<comment type="caution">
    <text evidence="4">The sequence shown here is derived from an EMBL/GenBank/DDBJ whole genome shotgun (WGS) entry which is preliminary data.</text>
</comment>
<dbReference type="Gene3D" id="2.40.50.1020">
    <property type="entry name" value="LytTr DNA-binding domain"/>
    <property type="match status" value="1"/>
</dbReference>
<feature type="domain" description="HTH LytTR-type" evidence="3">
    <location>
        <begin position="144"/>
        <end position="251"/>
    </location>
</feature>
<gene>
    <name evidence="4" type="ORF">ACFSRZ_11390</name>
</gene>
<dbReference type="Proteomes" id="UP001597508">
    <property type="component" value="Unassembled WGS sequence"/>
</dbReference>
<dbReference type="Pfam" id="PF04397">
    <property type="entry name" value="LytTR"/>
    <property type="match status" value="1"/>
</dbReference>
<name>A0ABW5LT50_9FLAO</name>
<dbReference type="InterPro" id="IPR001789">
    <property type="entry name" value="Sig_transdc_resp-reg_receiver"/>
</dbReference>
<evidence type="ECO:0000259" key="3">
    <source>
        <dbReference type="PROSITE" id="PS50930"/>
    </source>
</evidence>
<dbReference type="PROSITE" id="PS50930">
    <property type="entry name" value="HTH_LYTTR"/>
    <property type="match status" value="1"/>
</dbReference>
<reference evidence="5" key="1">
    <citation type="journal article" date="2019" name="Int. J. Syst. Evol. Microbiol.">
        <title>The Global Catalogue of Microorganisms (GCM) 10K type strain sequencing project: providing services to taxonomists for standard genome sequencing and annotation.</title>
        <authorList>
            <consortium name="The Broad Institute Genomics Platform"/>
            <consortium name="The Broad Institute Genome Sequencing Center for Infectious Disease"/>
            <person name="Wu L."/>
            <person name="Ma J."/>
        </authorList>
    </citation>
    <scope>NUCLEOTIDE SEQUENCE [LARGE SCALE GENOMIC DNA]</scope>
    <source>
        <strain evidence="5">KCTC 52127</strain>
    </source>
</reference>
<dbReference type="InterPro" id="IPR046947">
    <property type="entry name" value="LytR-like"/>
</dbReference>
<dbReference type="PANTHER" id="PTHR37299:SF1">
    <property type="entry name" value="STAGE 0 SPORULATION PROTEIN A HOMOLOG"/>
    <property type="match status" value="1"/>
</dbReference>
<dbReference type="PROSITE" id="PS50110">
    <property type="entry name" value="RESPONSE_REGULATORY"/>
    <property type="match status" value="1"/>
</dbReference>
<dbReference type="Pfam" id="PF00072">
    <property type="entry name" value="Response_reg"/>
    <property type="match status" value="1"/>
</dbReference>
<evidence type="ECO:0000256" key="1">
    <source>
        <dbReference type="PROSITE-ProRule" id="PRU00169"/>
    </source>
</evidence>
<dbReference type="SUPFAM" id="SSF52172">
    <property type="entry name" value="CheY-like"/>
    <property type="match status" value="1"/>
</dbReference>
<dbReference type="EMBL" id="JBHULH010000004">
    <property type="protein sequence ID" value="MFD2567980.1"/>
    <property type="molecule type" value="Genomic_DNA"/>
</dbReference>
<dbReference type="Gene3D" id="3.40.50.2300">
    <property type="match status" value="1"/>
</dbReference>
<dbReference type="RefSeq" id="WP_379666684.1">
    <property type="nucleotide sequence ID" value="NZ_JBHULH010000004.1"/>
</dbReference>
<evidence type="ECO:0000313" key="4">
    <source>
        <dbReference type="EMBL" id="MFD2567980.1"/>
    </source>
</evidence>
<dbReference type="PANTHER" id="PTHR37299">
    <property type="entry name" value="TRANSCRIPTIONAL REGULATOR-RELATED"/>
    <property type="match status" value="1"/>
</dbReference>
<feature type="modified residue" description="4-aspartylphosphate" evidence="1">
    <location>
        <position position="56"/>
    </location>
</feature>
<evidence type="ECO:0000259" key="2">
    <source>
        <dbReference type="PROSITE" id="PS50110"/>
    </source>
</evidence>
<dbReference type="InterPro" id="IPR011006">
    <property type="entry name" value="CheY-like_superfamily"/>
</dbReference>
<proteinExistence type="predicted"/>